<feature type="region of interest" description="Disordered" evidence="8">
    <location>
        <begin position="1"/>
        <end position="21"/>
    </location>
</feature>
<keyword evidence="2" id="KW-0285">Flavoprotein</keyword>
<proteinExistence type="predicted"/>
<evidence type="ECO:0000313" key="11">
    <source>
        <dbReference type="Proteomes" id="UP001596409"/>
    </source>
</evidence>
<dbReference type="Proteomes" id="UP001596409">
    <property type="component" value="Unassembled WGS sequence"/>
</dbReference>
<dbReference type="InterPro" id="IPR015865">
    <property type="entry name" value="Riboflavin_kinase_bac/euk"/>
</dbReference>
<dbReference type="EMBL" id="JBHSYM010000048">
    <property type="protein sequence ID" value="MFC7014490.1"/>
    <property type="molecule type" value="Genomic_DNA"/>
</dbReference>
<comment type="catalytic activity">
    <reaction evidence="7">
        <text>riboflavin + ATP = FMN + ADP + H(+)</text>
        <dbReference type="Rhea" id="RHEA:14357"/>
        <dbReference type="ChEBI" id="CHEBI:15378"/>
        <dbReference type="ChEBI" id="CHEBI:30616"/>
        <dbReference type="ChEBI" id="CHEBI:57986"/>
        <dbReference type="ChEBI" id="CHEBI:58210"/>
        <dbReference type="ChEBI" id="CHEBI:456216"/>
        <dbReference type="EC" id="2.7.1.26"/>
    </reaction>
</comment>
<evidence type="ECO:0000256" key="2">
    <source>
        <dbReference type="ARBA" id="ARBA00022630"/>
    </source>
</evidence>
<keyword evidence="6" id="KW-0067">ATP-binding</keyword>
<dbReference type="Gene3D" id="2.40.30.30">
    <property type="entry name" value="Riboflavin kinase-like"/>
    <property type="match status" value="1"/>
</dbReference>
<evidence type="ECO:0000256" key="7">
    <source>
        <dbReference type="ARBA" id="ARBA00047880"/>
    </source>
</evidence>
<keyword evidence="4" id="KW-0808">Transferase</keyword>
<evidence type="ECO:0000256" key="1">
    <source>
        <dbReference type="ARBA" id="ARBA00012105"/>
    </source>
</evidence>
<dbReference type="EC" id="2.7.1.26" evidence="1"/>
<comment type="caution">
    <text evidence="10">The sequence shown here is derived from an EMBL/GenBank/DDBJ whole genome shotgun (WGS) entry which is preliminary data.</text>
</comment>
<keyword evidence="5" id="KW-0547">Nucleotide-binding</keyword>
<evidence type="ECO:0000256" key="4">
    <source>
        <dbReference type="ARBA" id="ARBA00022679"/>
    </source>
</evidence>
<dbReference type="SUPFAM" id="SSF82114">
    <property type="entry name" value="Riboflavin kinase-like"/>
    <property type="match status" value="1"/>
</dbReference>
<dbReference type="Pfam" id="PF01687">
    <property type="entry name" value="Flavokinase"/>
    <property type="match status" value="1"/>
</dbReference>
<dbReference type="InterPro" id="IPR023465">
    <property type="entry name" value="Riboflavin_kinase_dom_sf"/>
</dbReference>
<dbReference type="InterPro" id="IPR023468">
    <property type="entry name" value="Riboflavin_kinase"/>
</dbReference>
<feature type="domain" description="Riboflavin kinase" evidence="9">
    <location>
        <begin position="38"/>
        <end position="160"/>
    </location>
</feature>
<dbReference type="PANTHER" id="PTHR22749:SF6">
    <property type="entry name" value="RIBOFLAVIN KINASE"/>
    <property type="match status" value="1"/>
</dbReference>
<keyword evidence="3" id="KW-0288">FMN</keyword>
<dbReference type="GO" id="GO:0016301">
    <property type="term" value="F:kinase activity"/>
    <property type="evidence" value="ECO:0007669"/>
    <property type="project" value="UniProtKB-KW"/>
</dbReference>
<gene>
    <name evidence="10" type="ORF">ACFQMH_22770</name>
</gene>
<dbReference type="PANTHER" id="PTHR22749">
    <property type="entry name" value="RIBOFLAVIN KINASE/FMN ADENYLYLTRANSFERASE"/>
    <property type="match status" value="1"/>
</dbReference>
<evidence type="ECO:0000256" key="5">
    <source>
        <dbReference type="ARBA" id="ARBA00022741"/>
    </source>
</evidence>
<dbReference type="SMART" id="SM00904">
    <property type="entry name" value="Flavokinase"/>
    <property type="match status" value="1"/>
</dbReference>
<keyword evidence="10" id="KW-0418">Kinase</keyword>
<evidence type="ECO:0000313" key="10">
    <source>
        <dbReference type="EMBL" id="MFC7014490.1"/>
    </source>
</evidence>
<protein>
    <recommendedName>
        <fullName evidence="1">riboflavin kinase</fullName>
        <ecNumber evidence="1">2.7.1.26</ecNumber>
    </recommendedName>
</protein>
<sequence>MNSTESKCLSTASTDGGSRRREVPQSLIPTHFPAHDPALIVTGVVRRGDGRGRLLGFPTANIVLDPGTHRHGVWSALVVTADGRRWPAAVSIGRRSTFYGRDGQLLLEAHLLDVEGLDLYGEEISVHLCERIRPQRRFADVDDLKDQLARDVHHSRSWAMSSSAADTR</sequence>
<organism evidence="10 11">
    <name type="scientific">Streptomyces viridiviolaceus</name>
    <dbReference type="NCBI Taxonomy" id="68282"/>
    <lineage>
        <taxon>Bacteria</taxon>
        <taxon>Bacillati</taxon>
        <taxon>Actinomycetota</taxon>
        <taxon>Actinomycetes</taxon>
        <taxon>Kitasatosporales</taxon>
        <taxon>Streptomycetaceae</taxon>
        <taxon>Streptomyces</taxon>
    </lineage>
</organism>
<evidence type="ECO:0000256" key="6">
    <source>
        <dbReference type="ARBA" id="ARBA00022840"/>
    </source>
</evidence>
<feature type="compositionally biased region" description="Polar residues" evidence="8">
    <location>
        <begin position="1"/>
        <end position="16"/>
    </location>
</feature>
<name>A0ABW2E8G6_9ACTN</name>
<keyword evidence="11" id="KW-1185">Reference proteome</keyword>
<reference evidence="11" key="1">
    <citation type="journal article" date="2019" name="Int. J. Syst. Evol. Microbiol.">
        <title>The Global Catalogue of Microorganisms (GCM) 10K type strain sequencing project: providing services to taxonomists for standard genome sequencing and annotation.</title>
        <authorList>
            <consortium name="The Broad Institute Genomics Platform"/>
            <consortium name="The Broad Institute Genome Sequencing Center for Infectious Disease"/>
            <person name="Wu L."/>
            <person name="Ma J."/>
        </authorList>
    </citation>
    <scope>NUCLEOTIDE SEQUENCE [LARGE SCALE GENOMIC DNA]</scope>
    <source>
        <strain evidence="11">JCM 4855</strain>
    </source>
</reference>
<evidence type="ECO:0000259" key="9">
    <source>
        <dbReference type="SMART" id="SM00904"/>
    </source>
</evidence>
<accession>A0ABW2E8G6</accession>
<dbReference type="RefSeq" id="WP_189876329.1">
    <property type="nucleotide sequence ID" value="NZ_BMWA01000020.1"/>
</dbReference>
<evidence type="ECO:0000256" key="8">
    <source>
        <dbReference type="SAM" id="MobiDB-lite"/>
    </source>
</evidence>
<evidence type="ECO:0000256" key="3">
    <source>
        <dbReference type="ARBA" id="ARBA00022643"/>
    </source>
</evidence>